<name>A0A067CXH1_SAPPC</name>
<feature type="repeat" description="ANK" evidence="3">
    <location>
        <begin position="61"/>
        <end position="93"/>
    </location>
</feature>
<gene>
    <name evidence="4" type="ORF">SPRG_03438</name>
</gene>
<proteinExistence type="predicted"/>
<accession>A0A067CXH1</accession>
<evidence type="ECO:0000256" key="1">
    <source>
        <dbReference type="ARBA" id="ARBA00022737"/>
    </source>
</evidence>
<dbReference type="InterPro" id="IPR002110">
    <property type="entry name" value="Ankyrin_rpt"/>
</dbReference>
<dbReference type="Pfam" id="PF12796">
    <property type="entry name" value="Ank_2"/>
    <property type="match status" value="1"/>
</dbReference>
<organism evidence="4 5">
    <name type="scientific">Saprolegnia parasitica (strain CBS 223.65)</name>
    <dbReference type="NCBI Taxonomy" id="695850"/>
    <lineage>
        <taxon>Eukaryota</taxon>
        <taxon>Sar</taxon>
        <taxon>Stramenopiles</taxon>
        <taxon>Oomycota</taxon>
        <taxon>Saprolegniomycetes</taxon>
        <taxon>Saprolegniales</taxon>
        <taxon>Saprolegniaceae</taxon>
        <taxon>Saprolegnia</taxon>
    </lineage>
</organism>
<sequence length="437" mass="47607">MDDAIVQALQADNLIEVAPSIKSARDSVCLQTLLSLLIEGTSGLVTLLGLPWPSLDVANQQGLTPLLIAATKGHAALVSLLLEHGAGIDFATSSQQTALFMAVAHARVDVVELLLRFRANPNAPNKHGETPLFASVKRGLRENHELIWNLLLGAGATVHHRNKEARSLLSTAIHTENHHERMVSLVLSTPPPVPVLSEGLWHALPYPNFLALLLAADADPNLQNYLGSTPLHDAIGDQTSPCRLLGAGDQEFCRWGTRLFHSPLPLAIYRRVYDLDIVRRLLQHGADPRFAADDSLYIAIDMDRAAIVALLAPLVEVNTLGHRQIVRYLLQTIFPTSTLETRDLSWQPDATLEAAYALLWCGFGTAKPLAYTQVELTYMNALYHALNQPQPAPQDLLAEELTLLEAHCVTPLGFVPNTAYGVSHCDDVDVTAIALAL</sequence>
<keyword evidence="2 3" id="KW-0040">ANK repeat</keyword>
<protein>
    <submittedName>
        <fullName evidence="4">Uncharacterized protein</fullName>
    </submittedName>
</protein>
<dbReference type="PROSITE" id="PS50297">
    <property type="entry name" value="ANK_REP_REGION"/>
    <property type="match status" value="1"/>
</dbReference>
<reference evidence="4 5" key="1">
    <citation type="journal article" date="2013" name="PLoS Genet.">
        <title>Distinctive expansion of potential virulence genes in the genome of the oomycete fish pathogen Saprolegnia parasitica.</title>
        <authorList>
            <person name="Jiang R.H."/>
            <person name="de Bruijn I."/>
            <person name="Haas B.J."/>
            <person name="Belmonte R."/>
            <person name="Lobach L."/>
            <person name="Christie J."/>
            <person name="van den Ackerveken G."/>
            <person name="Bottin A."/>
            <person name="Bulone V."/>
            <person name="Diaz-Moreno S.M."/>
            <person name="Dumas B."/>
            <person name="Fan L."/>
            <person name="Gaulin E."/>
            <person name="Govers F."/>
            <person name="Grenville-Briggs L.J."/>
            <person name="Horner N.R."/>
            <person name="Levin J.Z."/>
            <person name="Mammella M."/>
            <person name="Meijer H.J."/>
            <person name="Morris P."/>
            <person name="Nusbaum C."/>
            <person name="Oome S."/>
            <person name="Phillips A.J."/>
            <person name="van Rooyen D."/>
            <person name="Rzeszutek E."/>
            <person name="Saraiva M."/>
            <person name="Secombes C.J."/>
            <person name="Seidl M.F."/>
            <person name="Snel B."/>
            <person name="Stassen J.H."/>
            <person name="Sykes S."/>
            <person name="Tripathy S."/>
            <person name="van den Berg H."/>
            <person name="Vega-Arreguin J.C."/>
            <person name="Wawra S."/>
            <person name="Young S.K."/>
            <person name="Zeng Q."/>
            <person name="Dieguez-Uribeondo J."/>
            <person name="Russ C."/>
            <person name="Tyler B.M."/>
            <person name="van West P."/>
        </authorList>
    </citation>
    <scope>NUCLEOTIDE SEQUENCE [LARGE SCALE GENOMIC DNA]</scope>
    <source>
        <strain evidence="4 5">CBS 223.65</strain>
    </source>
</reference>
<dbReference type="InterPro" id="IPR036770">
    <property type="entry name" value="Ankyrin_rpt-contain_sf"/>
</dbReference>
<evidence type="ECO:0000313" key="4">
    <source>
        <dbReference type="EMBL" id="KDO31512.1"/>
    </source>
</evidence>
<dbReference type="EMBL" id="KK583197">
    <property type="protein sequence ID" value="KDO31512.1"/>
    <property type="molecule type" value="Genomic_DNA"/>
</dbReference>
<dbReference type="KEGG" id="spar:SPRG_03438"/>
<dbReference type="PROSITE" id="PS50088">
    <property type="entry name" value="ANK_REPEAT"/>
    <property type="match status" value="3"/>
</dbReference>
<dbReference type="RefSeq" id="XP_012197422.1">
    <property type="nucleotide sequence ID" value="XM_012342032.1"/>
</dbReference>
<evidence type="ECO:0000256" key="2">
    <source>
        <dbReference type="ARBA" id="ARBA00023043"/>
    </source>
</evidence>
<dbReference type="PANTHER" id="PTHR24198">
    <property type="entry name" value="ANKYRIN REPEAT AND PROTEIN KINASE DOMAIN-CONTAINING PROTEIN"/>
    <property type="match status" value="1"/>
</dbReference>
<feature type="repeat" description="ANK" evidence="3">
    <location>
        <begin position="94"/>
        <end position="126"/>
    </location>
</feature>
<dbReference type="PANTHER" id="PTHR24198:SF165">
    <property type="entry name" value="ANKYRIN REPEAT-CONTAINING PROTEIN-RELATED"/>
    <property type="match status" value="1"/>
</dbReference>
<dbReference type="SMART" id="SM00248">
    <property type="entry name" value="ANK"/>
    <property type="match status" value="4"/>
</dbReference>
<keyword evidence="1" id="KW-0677">Repeat</keyword>
<dbReference type="VEuPathDB" id="FungiDB:SPRG_03438"/>
<evidence type="ECO:0000256" key="3">
    <source>
        <dbReference type="PROSITE-ProRule" id="PRU00023"/>
    </source>
</evidence>
<dbReference type="STRING" id="695850.A0A067CXH1"/>
<dbReference type="AlphaFoldDB" id="A0A067CXH1"/>
<feature type="repeat" description="ANK" evidence="3">
    <location>
        <begin position="127"/>
        <end position="163"/>
    </location>
</feature>
<dbReference type="OrthoDB" id="539213at2759"/>
<dbReference type="SUPFAM" id="SSF48403">
    <property type="entry name" value="Ankyrin repeat"/>
    <property type="match status" value="2"/>
</dbReference>
<keyword evidence="5" id="KW-1185">Reference proteome</keyword>
<dbReference type="Gene3D" id="1.25.40.20">
    <property type="entry name" value="Ankyrin repeat-containing domain"/>
    <property type="match status" value="2"/>
</dbReference>
<dbReference type="Proteomes" id="UP000030745">
    <property type="component" value="Unassembled WGS sequence"/>
</dbReference>
<evidence type="ECO:0000313" key="5">
    <source>
        <dbReference type="Proteomes" id="UP000030745"/>
    </source>
</evidence>
<dbReference type="GeneID" id="24125945"/>